<dbReference type="Proteomes" id="UP000235220">
    <property type="component" value="Chromosome 13"/>
</dbReference>
<dbReference type="KEGG" id="jre:108994058"/>
<evidence type="ECO:0000313" key="3">
    <source>
        <dbReference type="Proteomes" id="UP000235220"/>
    </source>
</evidence>
<keyword evidence="3" id="KW-1185">Reference proteome</keyword>
<dbReference type="AlphaFoldDB" id="A0A2I4EZ53"/>
<sequence length="479" mass="54272">MRDSSFATSGTYKRGCNVMAEAEERAQWQRTANRDYFSQEDARRAPKISHSPSSSSSRSESDVAPDNTGRGLDHPSPIDKPYSDPPITMKWWLNPQPNLGRHKDFTYEQLNVSEADLEVLSCDFVNKTAKISDRNQLKKEFCYQSVINNNDSYSVEKPWQFTATCVKNEHDPGKPELKAVTGYELQRNTNKKDLREFWYLEDKFMGLDSFNCLAPEQAMKLSSDLGSDWVGSEKTEPWWRSAGQDELASLVAQKSLESIENCDLPRPQAKHFRKGPSARTECFDHDGVSASLNQMVDTDFSNLEKYNCESLTTDLSLQNLDQAFSQSTGNSTTKDEADNDPSKTELLEALCHSQTRAREAEEAAQQAYADKEHIIMLFLRQASQLFAYKQWLQLLQIENLCLQLKNKNEPISSLFPGVLPWVPHKGRQMKKGRHKAGKRKRSKHRSEIRKCAVAFAVGLGLASAGLLLGWTMGWLFPPP</sequence>
<dbReference type="STRING" id="51240.A0A2I4EZ53"/>
<dbReference type="RefSeq" id="XP_018824680.1">
    <property type="nucleotide sequence ID" value="XM_018969135.2"/>
</dbReference>
<accession>A0A2I4EZ53</accession>
<dbReference type="GeneID" id="108994058"/>
<keyword evidence="2" id="KW-1133">Transmembrane helix</keyword>
<dbReference type="OrthoDB" id="1920951at2759"/>
<dbReference type="RefSeq" id="XP_018824682.1">
    <property type="nucleotide sequence ID" value="XM_018969137.2"/>
</dbReference>
<feature type="compositionally biased region" description="Low complexity" evidence="1">
    <location>
        <begin position="49"/>
        <end position="58"/>
    </location>
</feature>
<keyword evidence="2" id="KW-0812">Transmembrane</keyword>
<organism evidence="3 4">
    <name type="scientific">Juglans regia</name>
    <name type="common">English walnut</name>
    <dbReference type="NCBI Taxonomy" id="51240"/>
    <lineage>
        <taxon>Eukaryota</taxon>
        <taxon>Viridiplantae</taxon>
        <taxon>Streptophyta</taxon>
        <taxon>Embryophyta</taxon>
        <taxon>Tracheophyta</taxon>
        <taxon>Spermatophyta</taxon>
        <taxon>Magnoliopsida</taxon>
        <taxon>eudicotyledons</taxon>
        <taxon>Gunneridae</taxon>
        <taxon>Pentapetalae</taxon>
        <taxon>rosids</taxon>
        <taxon>fabids</taxon>
        <taxon>Fagales</taxon>
        <taxon>Juglandaceae</taxon>
        <taxon>Juglans</taxon>
    </lineage>
</organism>
<evidence type="ECO:0000313" key="4">
    <source>
        <dbReference type="RefSeq" id="XP_018824680.1"/>
    </source>
</evidence>
<feature type="transmembrane region" description="Helical" evidence="2">
    <location>
        <begin position="451"/>
        <end position="476"/>
    </location>
</feature>
<evidence type="ECO:0000313" key="5">
    <source>
        <dbReference type="RefSeq" id="XP_018824681.1"/>
    </source>
</evidence>
<keyword evidence="2" id="KW-0472">Membrane</keyword>
<evidence type="ECO:0000256" key="1">
    <source>
        <dbReference type="SAM" id="MobiDB-lite"/>
    </source>
</evidence>
<evidence type="ECO:0000256" key="2">
    <source>
        <dbReference type="SAM" id="Phobius"/>
    </source>
</evidence>
<gene>
    <name evidence="4 5 6" type="primary">LOC108994058</name>
</gene>
<dbReference type="Gramene" id="Jr13_23490_p1">
    <property type="protein sequence ID" value="cds.Jr13_23490_p1"/>
    <property type="gene ID" value="Jr13_23490"/>
</dbReference>
<dbReference type="PANTHER" id="PTHR33868:SF18">
    <property type="entry name" value="TRANSMEMBRANE PROTEIN"/>
    <property type="match status" value="1"/>
</dbReference>
<dbReference type="PANTHER" id="PTHR33868">
    <property type="entry name" value="EXPRESSED PROTEIN"/>
    <property type="match status" value="1"/>
</dbReference>
<feature type="region of interest" description="Disordered" evidence="1">
    <location>
        <begin position="27"/>
        <end position="81"/>
    </location>
</feature>
<reference evidence="4 5" key="1">
    <citation type="submission" date="2025-04" db="UniProtKB">
        <authorList>
            <consortium name="RefSeq"/>
        </authorList>
    </citation>
    <scope>IDENTIFICATION</scope>
    <source>
        <tissue evidence="4 5">Leaves</tissue>
    </source>
</reference>
<evidence type="ECO:0000313" key="6">
    <source>
        <dbReference type="RefSeq" id="XP_018824682.1"/>
    </source>
</evidence>
<protein>
    <submittedName>
        <fullName evidence="4 5">Uncharacterized protein LOC108994058</fullName>
    </submittedName>
</protein>
<name>A0A2I4EZ53_JUGRE</name>
<dbReference type="RefSeq" id="XP_018824681.1">
    <property type="nucleotide sequence ID" value="XM_018969136.2"/>
</dbReference>
<proteinExistence type="predicted"/>